<feature type="transmembrane region" description="Helical" evidence="1">
    <location>
        <begin position="62"/>
        <end position="86"/>
    </location>
</feature>
<reference evidence="2 3" key="1">
    <citation type="submission" date="2023-12" db="EMBL/GenBank/DDBJ databases">
        <title>Baltic Sea Cyanobacteria.</title>
        <authorList>
            <person name="Delbaje E."/>
            <person name="Fewer D.P."/>
            <person name="Shishido T.K."/>
        </authorList>
    </citation>
    <scope>NUCLEOTIDE SEQUENCE [LARGE SCALE GENOMIC DNA]</scope>
    <source>
        <strain evidence="2 3">CCNP 1315</strain>
    </source>
</reference>
<protein>
    <submittedName>
        <fullName evidence="2">Uncharacterized protein</fullName>
    </submittedName>
</protein>
<dbReference type="EMBL" id="JAYGHT010000018">
    <property type="protein sequence ID" value="MEA5518925.1"/>
    <property type="molecule type" value="Genomic_DNA"/>
</dbReference>
<sequence length="230" mass="26277">MKVNFLVANFRKVVPNQTVFNLLKFYLPFFLILLVSGLQNAVPVHILTRDVFADKNTPPYTGLISNLGVLVLCCSAAVCLFTFFLLQPTTGQAKKTKNCLGYFGLISAWMMIDDFFMLHDEVMPLYLGIPEKLVILLTLTWVFFHVVYFRTIILKSTNFKLLGLAFLFLGFSLFIDILPGEIDYVGNESNLFFLLEDGSKLMGIATWCFYLFSTCSQQILLSQRRYLSQH</sequence>
<evidence type="ECO:0000313" key="2">
    <source>
        <dbReference type="EMBL" id="MEA5518925.1"/>
    </source>
</evidence>
<dbReference type="Proteomes" id="UP001301728">
    <property type="component" value="Unassembled WGS sequence"/>
</dbReference>
<keyword evidence="1" id="KW-0472">Membrane</keyword>
<keyword evidence="1" id="KW-1133">Transmembrane helix</keyword>
<evidence type="ECO:0000313" key="3">
    <source>
        <dbReference type="Proteomes" id="UP001301728"/>
    </source>
</evidence>
<organism evidence="2 3">
    <name type="scientific">Limnoraphis robusta CCNP1315</name>
    <dbReference type="NCBI Taxonomy" id="3110306"/>
    <lineage>
        <taxon>Bacteria</taxon>
        <taxon>Bacillati</taxon>
        <taxon>Cyanobacteriota</taxon>
        <taxon>Cyanophyceae</taxon>
        <taxon>Oscillatoriophycideae</taxon>
        <taxon>Oscillatoriales</taxon>
        <taxon>Sirenicapillariaceae</taxon>
        <taxon>Limnoraphis</taxon>
    </lineage>
</organism>
<feature type="transmembrane region" description="Helical" evidence="1">
    <location>
        <begin position="200"/>
        <end position="221"/>
    </location>
</feature>
<keyword evidence="3" id="KW-1185">Reference proteome</keyword>
<gene>
    <name evidence="2" type="ORF">VB854_08190</name>
</gene>
<feature type="transmembrane region" description="Helical" evidence="1">
    <location>
        <begin position="98"/>
        <end position="118"/>
    </location>
</feature>
<feature type="transmembrane region" description="Helical" evidence="1">
    <location>
        <begin position="161"/>
        <end position="180"/>
    </location>
</feature>
<comment type="caution">
    <text evidence="2">The sequence shown here is derived from an EMBL/GenBank/DDBJ whole genome shotgun (WGS) entry which is preliminary data.</text>
</comment>
<feature type="transmembrane region" description="Helical" evidence="1">
    <location>
        <begin position="133"/>
        <end position="149"/>
    </location>
</feature>
<feature type="transmembrane region" description="Helical" evidence="1">
    <location>
        <begin position="21"/>
        <end position="42"/>
    </location>
</feature>
<name>A0ABU5TW35_9CYAN</name>
<accession>A0ABU5TW35</accession>
<evidence type="ECO:0000256" key="1">
    <source>
        <dbReference type="SAM" id="Phobius"/>
    </source>
</evidence>
<keyword evidence="1" id="KW-0812">Transmembrane</keyword>
<dbReference type="RefSeq" id="WP_323217800.1">
    <property type="nucleotide sequence ID" value="NZ_JAYGHT010000018.1"/>
</dbReference>
<proteinExistence type="predicted"/>